<dbReference type="GO" id="GO:0004519">
    <property type="term" value="F:endonuclease activity"/>
    <property type="evidence" value="ECO:0007669"/>
    <property type="project" value="UniProtKB-KW"/>
</dbReference>
<dbReference type="SMART" id="SM00507">
    <property type="entry name" value="HNHc"/>
    <property type="match status" value="1"/>
</dbReference>
<comment type="caution">
    <text evidence="2">The sequence shown here is derived from an EMBL/GenBank/DDBJ whole genome shotgun (WGS) entry which is preliminary data.</text>
</comment>
<dbReference type="InterPro" id="IPR052892">
    <property type="entry name" value="NA-targeting_endonuclease"/>
</dbReference>
<dbReference type="Pfam" id="PF14279">
    <property type="entry name" value="HNH_5"/>
    <property type="match status" value="1"/>
</dbReference>
<feature type="domain" description="HNH nuclease" evidence="1">
    <location>
        <begin position="77"/>
        <end position="128"/>
    </location>
</feature>
<evidence type="ECO:0000313" key="2">
    <source>
        <dbReference type="EMBL" id="HGC43963.1"/>
    </source>
</evidence>
<protein>
    <submittedName>
        <fullName evidence="2">HNH endonuclease</fullName>
    </submittedName>
</protein>
<keyword evidence="2" id="KW-0540">Nuclease</keyword>
<proteinExistence type="predicted"/>
<dbReference type="InterPro" id="IPR003615">
    <property type="entry name" value="HNH_nuc"/>
</dbReference>
<dbReference type="PANTHER" id="PTHR33877:SF2">
    <property type="entry name" value="OS07G0170200 PROTEIN"/>
    <property type="match status" value="1"/>
</dbReference>
<organism evidence="2">
    <name type="scientific">Acidicaldus sp</name>
    <dbReference type="NCBI Taxonomy" id="1872105"/>
    <lineage>
        <taxon>Bacteria</taxon>
        <taxon>Pseudomonadati</taxon>
        <taxon>Pseudomonadota</taxon>
        <taxon>Alphaproteobacteria</taxon>
        <taxon>Acetobacterales</taxon>
        <taxon>Acetobacteraceae</taxon>
        <taxon>Acidicaldus</taxon>
    </lineage>
</organism>
<dbReference type="CDD" id="cd00085">
    <property type="entry name" value="HNHc"/>
    <property type="match status" value="1"/>
</dbReference>
<dbReference type="PANTHER" id="PTHR33877">
    <property type="entry name" value="SLL1193 PROTEIN"/>
    <property type="match status" value="1"/>
</dbReference>
<dbReference type="AlphaFoldDB" id="A0A8J4M7J7"/>
<name>A0A8J4M7J7_9PROT</name>
<keyword evidence="2" id="KW-0378">Hydrolase</keyword>
<keyword evidence="2" id="KW-0255">Endonuclease</keyword>
<evidence type="ECO:0000259" key="1">
    <source>
        <dbReference type="SMART" id="SM00507"/>
    </source>
</evidence>
<dbReference type="InterPro" id="IPR029471">
    <property type="entry name" value="HNH_5"/>
</dbReference>
<dbReference type="Gene3D" id="1.10.30.50">
    <property type="match status" value="1"/>
</dbReference>
<reference evidence="2" key="1">
    <citation type="journal article" date="2020" name="mSystems">
        <title>Genome- and Community-Level Interaction Insights into Carbon Utilization and Element Cycling Functions of Hydrothermarchaeota in Hydrothermal Sediment.</title>
        <authorList>
            <person name="Zhou Z."/>
            <person name="Liu Y."/>
            <person name="Xu W."/>
            <person name="Pan J."/>
            <person name="Luo Z.H."/>
            <person name="Li M."/>
        </authorList>
    </citation>
    <scope>NUCLEOTIDE SEQUENCE</scope>
    <source>
        <strain evidence="2">SpSt-997</strain>
    </source>
</reference>
<sequence>MNDLQTLVLNADFRPLSRFPLSSWHWKDAVSALVLSRVNLVAEYDEVIRSPRWAMRVPSVVALKRYLHLDGYPAFTRFNIYCRDRWTCQYCVNEFTSSELTFDHVIPRSRGGRTTWENVVTACSHCNLRKANRTPREAGMHLPRRPYRPSRRELAHAAAPVAREQVHHTWVDFLYWDSELEE</sequence>
<gene>
    <name evidence="2" type="ORF">ENY07_12205</name>
</gene>
<accession>A0A8J4M7J7</accession>
<dbReference type="EMBL" id="DTQM01000232">
    <property type="protein sequence ID" value="HGC43963.1"/>
    <property type="molecule type" value="Genomic_DNA"/>
</dbReference>